<reference evidence="1 2" key="1">
    <citation type="submission" date="2023-04" db="EMBL/GenBank/DDBJ databases">
        <title>Genome of Basidiobolus ranarum AG-B5.</title>
        <authorList>
            <person name="Stajich J.E."/>
            <person name="Carter-House D."/>
            <person name="Gryganskyi A."/>
        </authorList>
    </citation>
    <scope>NUCLEOTIDE SEQUENCE [LARGE SCALE GENOMIC DNA]</scope>
    <source>
        <strain evidence="1 2">AG-B5</strain>
    </source>
</reference>
<evidence type="ECO:0000313" key="2">
    <source>
        <dbReference type="Proteomes" id="UP001479436"/>
    </source>
</evidence>
<gene>
    <name evidence="1" type="ORF">K7432_016860</name>
</gene>
<dbReference type="Proteomes" id="UP001479436">
    <property type="component" value="Unassembled WGS sequence"/>
</dbReference>
<accession>A0ABR2VLU7</accession>
<organism evidence="1 2">
    <name type="scientific">Basidiobolus ranarum</name>
    <dbReference type="NCBI Taxonomy" id="34480"/>
    <lineage>
        <taxon>Eukaryota</taxon>
        <taxon>Fungi</taxon>
        <taxon>Fungi incertae sedis</taxon>
        <taxon>Zoopagomycota</taxon>
        <taxon>Entomophthoromycotina</taxon>
        <taxon>Basidiobolomycetes</taxon>
        <taxon>Basidiobolales</taxon>
        <taxon>Basidiobolaceae</taxon>
        <taxon>Basidiobolus</taxon>
    </lineage>
</organism>
<dbReference type="EMBL" id="JASJQH010009977">
    <property type="protein sequence ID" value="KAK9674819.1"/>
    <property type="molecule type" value="Genomic_DNA"/>
</dbReference>
<sequence length="55" mass="6446">DNKQLSHKAIHNSTFVKFFQTAHSFPILSENLGAVRNGLEKQRSWWTLLKIFFTL</sequence>
<name>A0ABR2VLU7_9FUNG</name>
<comment type="caution">
    <text evidence="1">The sequence shown here is derived from an EMBL/GenBank/DDBJ whole genome shotgun (WGS) entry which is preliminary data.</text>
</comment>
<feature type="non-terminal residue" evidence="1">
    <location>
        <position position="55"/>
    </location>
</feature>
<keyword evidence="2" id="KW-1185">Reference proteome</keyword>
<feature type="non-terminal residue" evidence="1">
    <location>
        <position position="1"/>
    </location>
</feature>
<proteinExistence type="predicted"/>
<protein>
    <submittedName>
        <fullName evidence="1">Uncharacterized protein</fullName>
    </submittedName>
</protein>
<evidence type="ECO:0000313" key="1">
    <source>
        <dbReference type="EMBL" id="KAK9674819.1"/>
    </source>
</evidence>